<comment type="caution">
    <text evidence="11">The sequence shown here is derived from an EMBL/GenBank/DDBJ whole genome shotgun (WGS) entry which is preliminary data.</text>
</comment>
<dbReference type="InterPro" id="IPR004117">
    <property type="entry name" value="7tm6_olfct_rcpt"/>
</dbReference>
<evidence type="ECO:0000256" key="4">
    <source>
        <dbReference type="ARBA" id="ARBA00022692"/>
    </source>
</evidence>
<feature type="transmembrane region" description="Helical" evidence="10">
    <location>
        <begin position="206"/>
        <end position="226"/>
    </location>
</feature>
<dbReference type="GO" id="GO:0007165">
    <property type="term" value="P:signal transduction"/>
    <property type="evidence" value="ECO:0007669"/>
    <property type="project" value="UniProtKB-KW"/>
</dbReference>
<feature type="transmembrane region" description="Helical" evidence="10">
    <location>
        <begin position="36"/>
        <end position="64"/>
    </location>
</feature>
<reference evidence="11" key="1">
    <citation type="journal article" date="2023" name="Insect Mol. Biol.">
        <title>Genome sequencing provides insights into the evolution of gene families encoding plant cell wall-degrading enzymes in longhorned beetles.</title>
        <authorList>
            <person name="Shin N.R."/>
            <person name="Okamura Y."/>
            <person name="Kirsch R."/>
            <person name="Pauchet Y."/>
        </authorList>
    </citation>
    <scope>NUCLEOTIDE SEQUENCE</scope>
    <source>
        <strain evidence="11">AMC_N1</strain>
    </source>
</reference>
<feature type="transmembrane region" description="Helical" evidence="10">
    <location>
        <begin position="129"/>
        <end position="149"/>
    </location>
</feature>
<evidence type="ECO:0000256" key="8">
    <source>
        <dbReference type="ARBA" id="ARBA00023170"/>
    </source>
</evidence>
<dbReference type="Proteomes" id="UP001162162">
    <property type="component" value="Unassembled WGS sequence"/>
</dbReference>
<evidence type="ECO:0000256" key="6">
    <source>
        <dbReference type="ARBA" id="ARBA00022989"/>
    </source>
</evidence>
<dbReference type="PANTHER" id="PTHR21137">
    <property type="entry name" value="ODORANT RECEPTOR"/>
    <property type="match status" value="1"/>
</dbReference>
<keyword evidence="9" id="KW-0807">Transducer</keyword>
<keyword evidence="12" id="KW-1185">Reference proteome</keyword>
<comment type="subcellular location">
    <subcellularLocation>
        <location evidence="1">Cell membrane</location>
        <topology evidence="1">Multi-pass membrane protein</topology>
    </subcellularLocation>
</comment>
<keyword evidence="4 10" id="KW-0812">Transmembrane</keyword>
<dbReference type="EMBL" id="JAPWTK010000032">
    <property type="protein sequence ID" value="KAJ8956189.1"/>
    <property type="molecule type" value="Genomic_DNA"/>
</dbReference>
<protein>
    <recommendedName>
        <fullName evidence="13">Odorant receptor</fullName>
    </recommendedName>
</protein>
<gene>
    <name evidence="11" type="ORF">NQ318_020741</name>
</gene>
<dbReference type="GO" id="GO:0005549">
    <property type="term" value="F:odorant binding"/>
    <property type="evidence" value="ECO:0007669"/>
    <property type="project" value="InterPro"/>
</dbReference>
<evidence type="ECO:0000256" key="2">
    <source>
        <dbReference type="ARBA" id="ARBA00022475"/>
    </source>
</evidence>
<keyword evidence="7 10" id="KW-0472">Membrane</keyword>
<feature type="non-terminal residue" evidence="11">
    <location>
        <position position="235"/>
    </location>
</feature>
<keyword evidence="6 10" id="KW-1133">Transmembrane helix</keyword>
<keyword evidence="5" id="KW-0552">Olfaction</keyword>
<evidence type="ECO:0000256" key="5">
    <source>
        <dbReference type="ARBA" id="ARBA00022725"/>
    </source>
</evidence>
<accession>A0AAV8YX78</accession>
<evidence type="ECO:0000313" key="12">
    <source>
        <dbReference type="Proteomes" id="UP001162162"/>
    </source>
</evidence>
<dbReference type="GO" id="GO:0004984">
    <property type="term" value="F:olfactory receptor activity"/>
    <property type="evidence" value="ECO:0007669"/>
    <property type="project" value="InterPro"/>
</dbReference>
<evidence type="ECO:0000256" key="1">
    <source>
        <dbReference type="ARBA" id="ARBA00004651"/>
    </source>
</evidence>
<evidence type="ECO:0000256" key="3">
    <source>
        <dbReference type="ARBA" id="ARBA00022606"/>
    </source>
</evidence>
<sequence>MAFFVHASFLPLTGDEEDVMYALMIIRKRCGRWSNLLCCLYYFCMLCFAYGTVLVVIYCAYIIFHLKFQFYLVNEHLDALSEDYTVDGEIQSDEEYQECVYNRIVVCVRQHVNIKLVAHLFSHITKVPLVVMTIVCSSVFVASAFFIISEISPDSNFRMCFASLTCATLLASLCTWGEMLAEESTKLHYICITSPWTHWNKRNRQALLLLMIGCAQPLKITFYSLLDLNYSFILF</sequence>
<evidence type="ECO:0000313" key="11">
    <source>
        <dbReference type="EMBL" id="KAJ8956189.1"/>
    </source>
</evidence>
<evidence type="ECO:0008006" key="13">
    <source>
        <dbReference type="Google" id="ProtNLM"/>
    </source>
</evidence>
<dbReference type="GO" id="GO:0005886">
    <property type="term" value="C:plasma membrane"/>
    <property type="evidence" value="ECO:0007669"/>
    <property type="project" value="UniProtKB-SubCell"/>
</dbReference>
<organism evidence="11 12">
    <name type="scientific">Aromia moschata</name>
    <dbReference type="NCBI Taxonomy" id="1265417"/>
    <lineage>
        <taxon>Eukaryota</taxon>
        <taxon>Metazoa</taxon>
        <taxon>Ecdysozoa</taxon>
        <taxon>Arthropoda</taxon>
        <taxon>Hexapoda</taxon>
        <taxon>Insecta</taxon>
        <taxon>Pterygota</taxon>
        <taxon>Neoptera</taxon>
        <taxon>Endopterygota</taxon>
        <taxon>Coleoptera</taxon>
        <taxon>Polyphaga</taxon>
        <taxon>Cucujiformia</taxon>
        <taxon>Chrysomeloidea</taxon>
        <taxon>Cerambycidae</taxon>
        <taxon>Cerambycinae</taxon>
        <taxon>Callichromatini</taxon>
        <taxon>Aromia</taxon>
    </lineage>
</organism>
<keyword evidence="2" id="KW-1003">Cell membrane</keyword>
<dbReference type="AlphaFoldDB" id="A0AAV8YX78"/>
<evidence type="ECO:0000256" key="7">
    <source>
        <dbReference type="ARBA" id="ARBA00023136"/>
    </source>
</evidence>
<proteinExistence type="predicted"/>
<dbReference type="PANTHER" id="PTHR21137:SF35">
    <property type="entry name" value="ODORANT RECEPTOR 19A-RELATED"/>
    <property type="match status" value="1"/>
</dbReference>
<name>A0AAV8YX78_9CUCU</name>
<keyword evidence="8" id="KW-0675">Receptor</keyword>
<evidence type="ECO:0000256" key="9">
    <source>
        <dbReference type="ARBA" id="ARBA00023224"/>
    </source>
</evidence>
<dbReference type="Pfam" id="PF02949">
    <property type="entry name" value="7tm_6"/>
    <property type="match status" value="1"/>
</dbReference>
<evidence type="ECO:0000256" key="10">
    <source>
        <dbReference type="SAM" id="Phobius"/>
    </source>
</evidence>
<keyword evidence="3" id="KW-0716">Sensory transduction</keyword>